<feature type="transmembrane region" description="Helical" evidence="1">
    <location>
        <begin position="232"/>
        <end position="251"/>
    </location>
</feature>
<feature type="transmembrane region" description="Helical" evidence="1">
    <location>
        <begin position="206"/>
        <end position="226"/>
    </location>
</feature>
<feature type="transmembrane region" description="Helical" evidence="1">
    <location>
        <begin position="272"/>
        <end position="297"/>
    </location>
</feature>
<feature type="transmembrane region" description="Helical" evidence="1">
    <location>
        <begin position="116"/>
        <end position="143"/>
    </location>
</feature>
<sequence>MTRLPLTRTLIKLFATGFYRVHAGFLALLFGTVACYCVFIIPLNETHLEPAQRITERLIFTLSLLSSPGMMMVVFIVWFIYAYKSWQYVRQQLQLESNLFIFYSVRSFPRLKQFQSWVLTQSVILLPALVYALITLIVGVIFGYHLAPFIVLGYIVLLILLSAAIYMRLVNQLAEVKSNFILYIIRNRAKPLFTLFLYHVIDQQKLTYLLTKGFALLSIFSLSYFFSDATDLRAAGIVMLLVSLAHAVLVFQEFRFQQKYLSFIRNFPISRIRLYIYLVLLYALLLLPEGIILVASLPLSTALLLFFFALGMTMLFRCTLLVIPTTMRSYLWCLTVITVMVFVAILFRKMELVALLNLPISCLILYKRYYRAASLIC</sequence>
<reference evidence="3" key="1">
    <citation type="journal article" date="2019" name="Int. J. Syst. Evol. Microbiol.">
        <title>The Global Catalogue of Microorganisms (GCM) 10K type strain sequencing project: providing services to taxonomists for standard genome sequencing and annotation.</title>
        <authorList>
            <consortium name="The Broad Institute Genomics Platform"/>
            <consortium name="The Broad Institute Genome Sequencing Center for Infectious Disease"/>
            <person name="Wu L."/>
            <person name="Ma J."/>
        </authorList>
    </citation>
    <scope>NUCLEOTIDE SEQUENCE [LARGE SCALE GENOMIC DNA]</scope>
    <source>
        <strain evidence="3">CCUG 58938</strain>
    </source>
</reference>
<dbReference type="PROSITE" id="PS51257">
    <property type="entry name" value="PROKAR_LIPOPROTEIN"/>
    <property type="match status" value="1"/>
</dbReference>
<keyword evidence="3" id="KW-1185">Reference proteome</keyword>
<name>A0ABW3K2K2_9BACT</name>
<keyword evidence="1" id="KW-0472">Membrane</keyword>
<evidence type="ECO:0000313" key="2">
    <source>
        <dbReference type="EMBL" id="MFD0999660.1"/>
    </source>
</evidence>
<gene>
    <name evidence="2" type="ORF">ACFQ21_10095</name>
</gene>
<feature type="transmembrane region" description="Helical" evidence="1">
    <location>
        <begin position="303"/>
        <end position="323"/>
    </location>
</feature>
<keyword evidence="1" id="KW-0812">Transmembrane</keyword>
<proteinExistence type="predicted"/>
<evidence type="ECO:0000313" key="3">
    <source>
        <dbReference type="Proteomes" id="UP001597112"/>
    </source>
</evidence>
<dbReference type="Proteomes" id="UP001597112">
    <property type="component" value="Unassembled WGS sequence"/>
</dbReference>
<protein>
    <recommendedName>
        <fullName evidence="4">ABC transporter permease</fullName>
    </recommendedName>
</protein>
<feature type="transmembrane region" description="Helical" evidence="1">
    <location>
        <begin position="21"/>
        <end position="43"/>
    </location>
</feature>
<evidence type="ECO:0008006" key="4">
    <source>
        <dbReference type="Google" id="ProtNLM"/>
    </source>
</evidence>
<feature type="transmembrane region" description="Helical" evidence="1">
    <location>
        <begin position="330"/>
        <end position="347"/>
    </location>
</feature>
<organism evidence="2 3">
    <name type="scientific">Ohtaekwangia kribbensis</name>
    <dbReference type="NCBI Taxonomy" id="688913"/>
    <lineage>
        <taxon>Bacteria</taxon>
        <taxon>Pseudomonadati</taxon>
        <taxon>Bacteroidota</taxon>
        <taxon>Cytophagia</taxon>
        <taxon>Cytophagales</taxon>
        <taxon>Fulvivirgaceae</taxon>
        <taxon>Ohtaekwangia</taxon>
    </lineage>
</organism>
<dbReference type="RefSeq" id="WP_377578541.1">
    <property type="nucleotide sequence ID" value="NZ_JBHTKA010000002.1"/>
</dbReference>
<feature type="transmembrane region" description="Helical" evidence="1">
    <location>
        <begin position="149"/>
        <end position="169"/>
    </location>
</feature>
<comment type="caution">
    <text evidence="2">The sequence shown here is derived from an EMBL/GenBank/DDBJ whole genome shotgun (WGS) entry which is preliminary data.</text>
</comment>
<feature type="transmembrane region" description="Helical" evidence="1">
    <location>
        <begin position="58"/>
        <end position="83"/>
    </location>
</feature>
<evidence type="ECO:0000256" key="1">
    <source>
        <dbReference type="SAM" id="Phobius"/>
    </source>
</evidence>
<keyword evidence="1" id="KW-1133">Transmembrane helix</keyword>
<accession>A0ABW3K2K2</accession>
<dbReference type="EMBL" id="JBHTKA010000002">
    <property type="protein sequence ID" value="MFD0999660.1"/>
    <property type="molecule type" value="Genomic_DNA"/>
</dbReference>